<dbReference type="GO" id="GO:0005840">
    <property type="term" value="C:ribosome"/>
    <property type="evidence" value="ECO:0007669"/>
    <property type="project" value="UniProtKB-KW"/>
</dbReference>
<evidence type="ECO:0000256" key="1">
    <source>
        <dbReference type="SAM" id="Coils"/>
    </source>
</evidence>
<dbReference type="InterPro" id="IPR030392">
    <property type="entry name" value="S74_ICA"/>
</dbReference>
<feature type="signal peptide" evidence="2">
    <location>
        <begin position="1"/>
        <end position="23"/>
    </location>
</feature>
<dbReference type="EMBL" id="JAASQJ010000001">
    <property type="protein sequence ID" value="NIJ52021.1"/>
    <property type="molecule type" value="Genomic_DNA"/>
</dbReference>
<evidence type="ECO:0000313" key="5">
    <source>
        <dbReference type="Proteomes" id="UP001179181"/>
    </source>
</evidence>
<feature type="coiled-coil region" evidence="1">
    <location>
        <begin position="395"/>
        <end position="422"/>
    </location>
</feature>
<protein>
    <submittedName>
        <fullName evidence="4">Ribosomal protein L35AE/L33A</fullName>
    </submittedName>
</protein>
<organism evidence="4 5">
    <name type="scientific">Dyadobacter arcticus</name>
    <dbReference type="NCBI Taxonomy" id="1078754"/>
    <lineage>
        <taxon>Bacteria</taxon>
        <taxon>Pseudomonadati</taxon>
        <taxon>Bacteroidota</taxon>
        <taxon>Cytophagia</taxon>
        <taxon>Cytophagales</taxon>
        <taxon>Spirosomataceae</taxon>
        <taxon>Dyadobacter</taxon>
    </lineage>
</organism>
<feature type="chain" id="PRO_5045657261" evidence="2">
    <location>
        <begin position="24"/>
        <end position="537"/>
    </location>
</feature>
<dbReference type="Proteomes" id="UP001179181">
    <property type="component" value="Unassembled WGS sequence"/>
</dbReference>
<gene>
    <name evidence="4" type="ORF">FHS68_001177</name>
</gene>
<keyword evidence="5" id="KW-1185">Reference proteome</keyword>
<proteinExistence type="predicted"/>
<evidence type="ECO:0000313" key="4">
    <source>
        <dbReference type="EMBL" id="NIJ52021.1"/>
    </source>
</evidence>
<dbReference type="RefSeq" id="WP_167268033.1">
    <property type="nucleotide sequence ID" value="NZ_JAASQJ010000001.1"/>
</dbReference>
<dbReference type="Pfam" id="PF13884">
    <property type="entry name" value="Peptidase_S74"/>
    <property type="match status" value="1"/>
</dbReference>
<comment type="caution">
    <text evidence="4">The sequence shown here is derived from an EMBL/GenBank/DDBJ whole genome shotgun (WGS) entry which is preliminary data.</text>
</comment>
<name>A0ABX0UG93_9BACT</name>
<keyword evidence="1" id="KW-0175">Coiled coil</keyword>
<reference evidence="4 5" key="1">
    <citation type="submission" date="2020-03" db="EMBL/GenBank/DDBJ databases">
        <title>Genomic Encyclopedia of Type Strains, Phase IV (KMG-IV): sequencing the most valuable type-strain genomes for metagenomic binning, comparative biology and taxonomic classification.</title>
        <authorList>
            <person name="Goeker M."/>
        </authorList>
    </citation>
    <scope>NUCLEOTIDE SEQUENCE [LARGE SCALE GENOMIC DNA]</scope>
    <source>
        <strain evidence="4 5">DSM 102865</strain>
    </source>
</reference>
<feature type="domain" description="Peptidase S74" evidence="3">
    <location>
        <begin position="308"/>
        <end position="409"/>
    </location>
</feature>
<keyword evidence="4" id="KW-0689">Ribosomal protein</keyword>
<keyword evidence="2" id="KW-0732">Signal</keyword>
<sequence length="537" mass="57347">MRQQYKTAAAILAVVCMISEVKAQLNYGTSSGTTGQDRVFVGGLAGNMNSGAFNTFIGKSSGQTSVAGSANTFLGYYSGYANDAGSNNVYLGFQAGRTKGGDQNVFVGTNSGMEYKGSSNVLIGKDVAWKGTGNGNVVMGTSAGRLTSGDGNVFIGLNTASVNTSISKNNVFVGTQAGNYNKNTKENAFFGYEAGERNETGSYNAYFGSYSGANSLTGEYNAFFGYSSGMNNANGKYNTFLGAYADGTANVTNSTAIGVGALVTQSNSIVIGRQIDNVGIGISAPNYQLHLSSPTAAKPGNSVWTIFSDKRLKKDISDYTDGLSLLKQIKPVWFTYNGQAGIKTTKKFVGIIAQDMQKIAPYMIGTFTYQDSLGNKTDYLDYDAGAVTYMLINSVKEQQVIIDQKEEEIQSLSERLSKSDKLQQELLTRLEKLERLTTSSGPNLNNGNGENVAARIEQNAPNGFSQKTSIKYFIPQSVKTAVINIYSANGVKAESYNIQERGEGELTLSATEFKGGIHIYELVTDGQSSGTKKMLVK</sequence>
<keyword evidence="4" id="KW-0687">Ribonucleoprotein</keyword>
<evidence type="ECO:0000256" key="2">
    <source>
        <dbReference type="SAM" id="SignalP"/>
    </source>
</evidence>
<dbReference type="PROSITE" id="PS51688">
    <property type="entry name" value="ICA"/>
    <property type="match status" value="1"/>
</dbReference>
<accession>A0ABX0UG93</accession>
<evidence type="ECO:0000259" key="3">
    <source>
        <dbReference type="PROSITE" id="PS51688"/>
    </source>
</evidence>